<dbReference type="AlphaFoldDB" id="A0A0R3WTS5"/>
<evidence type="ECO:0000313" key="2">
    <source>
        <dbReference type="EMBL" id="VDM24300.1"/>
    </source>
</evidence>
<proteinExistence type="predicted"/>
<sequence>MASPATTLAPPSSPPPPSTPTNSELERETSVPPLAPSLHAFSCTVECALPACDPPDDCSMLVAALSALADSPLTEALCLRHEVATPLLSSDPHDFLPHGLTFTPPNRTVLWSDPRGCKATEDALPTPVFGHSTSLPVVVSPHFEASAIPFLSDFACCAAQDATRRDTLAPT</sequence>
<evidence type="ECO:0000313" key="4">
    <source>
        <dbReference type="WBParaSite" id="TTAC_0000416501-mRNA-1"/>
    </source>
</evidence>
<gene>
    <name evidence="2" type="ORF">TTAC_LOCUS4151</name>
</gene>
<feature type="region of interest" description="Disordered" evidence="1">
    <location>
        <begin position="1"/>
        <end position="31"/>
    </location>
</feature>
<dbReference type="Proteomes" id="UP000274429">
    <property type="component" value="Unassembled WGS sequence"/>
</dbReference>
<reference evidence="2 3" key="2">
    <citation type="submission" date="2018-11" db="EMBL/GenBank/DDBJ databases">
        <authorList>
            <consortium name="Pathogen Informatics"/>
        </authorList>
    </citation>
    <scope>NUCLEOTIDE SEQUENCE [LARGE SCALE GENOMIC DNA]</scope>
</reference>
<accession>A0A0R3WTS5</accession>
<reference evidence="4" key="1">
    <citation type="submission" date="2017-02" db="UniProtKB">
        <authorList>
            <consortium name="WormBaseParasite"/>
        </authorList>
    </citation>
    <scope>IDENTIFICATION</scope>
</reference>
<evidence type="ECO:0000313" key="3">
    <source>
        <dbReference type="Proteomes" id="UP000274429"/>
    </source>
</evidence>
<feature type="compositionally biased region" description="Low complexity" evidence="1">
    <location>
        <begin position="1"/>
        <end position="10"/>
    </location>
</feature>
<name>A0A0R3WTS5_HYDTA</name>
<evidence type="ECO:0000256" key="1">
    <source>
        <dbReference type="SAM" id="MobiDB-lite"/>
    </source>
</evidence>
<keyword evidence="3" id="KW-1185">Reference proteome</keyword>
<protein>
    <submittedName>
        <fullName evidence="2 4">Uncharacterized protein</fullName>
    </submittedName>
</protein>
<dbReference type="EMBL" id="UYWX01003786">
    <property type="protein sequence ID" value="VDM24300.1"/>
    <property type="molecule type" value="Genomic_DNA"/>
</dbReference>
<dbReference type="WBParaSite" id="TTAC_0000416501-mRNA-1">
    <property type="protein sequence ID" value="TTAC_0000416501-mRNA-1"/>
    <property type="gene ID" value="TTAC_0000416501"/>
</dbReference>
<organism evidence="4">
    <name type="scientific">Hydatigena taeniaeformis</name>
    <name type="common">Feline tapeworm</name>
    <name type="synonym">Taenia taeniaeformis</name>
    <dbReference type="NCBI Taxonomy" id="6205"/>
    <lineage>
        <taxon>Eukaryota</taxon>
        <taxon>Metazoa</taxon>
        <taxon>Spiralia</taxon>
        <taxon>Lophotrochozoa</taxon>
        <taxon>Platyhelminthes</taxon>
        <taxon>Cestoda</taxon>
        <taxon>Eucestoda</taxon>
        <taxon>Cyclophyllidea</taxon>
        <taxon>Taeniidae</taxon>
        <taxon>Hydatigera</taxon>
    </lineage>
</organism>